<dbReference type="STRING" id="1262585.BJI46_11700"/>
<name>A0A1E7RBW9_9GAMM</name>
<reference evidence="1 2" key="1">
    <citation type="submission" date="2016-09" db="EMBL/GenBank/DDBJ databases">
        <authorList>
            <person name="Capua I."/>
            <person name="De Benedictis P."/>
            <person name="Joannis T."/>
            <person name="Lombin L.H."/>
            <person name="Cattoli G."/>
        </authorList>
    </citation>
    <scope>NUCLEOTIDE SEQUENCE [LARGE SCALE GENOMIC DNA]</scope>
    <source>
        <strain evidence="1 2">ANC 4671</strain>
    </source>
</reference>
<dbReference type="AlphaFoldDB" id="A0A1E7RBW9"/>
<dbReference type="OrthoDB" id="6691326at2"/>
<keyword evidence="2" id="KW-1185">Reference proteome</keyword>
<dbReference type="EMBL" id="MKKK01000017">
    <property type="protein sequence ID" value="OEY96939.1"/>
    <property type="molecule type" value="Genomic_DNA"/>
</dbReference>
<dbReference type="InterPro" id="IPR001387">
    <property type="entry name" value="Cro/C1-type_HTH"/>
</dbReference>
<evidence type="ECO:0000313" key="1">
    <source>
        <dbReference type="EMBL" id="OEY96939.1"/>
    </source>
</evidence>
<evidence type="ECO:0000313" key="2">
    <source>
        <dbReference type="Proteomes" id="UP000185895"/>
    </source>
</evidence>
<dbReference type="Proteomes" id="UP000185895">
    <property type="component" value="Unassembled WGS sequence"/>
</dbReference>
<gene>
    <name evidence="1" type="ORF">BJI46_11700</name>
</gene>
<proteinExistence type="predicted"/>
<organism evidence="1 2">
    <name type="scientific">Acinetobacter qingfengensis</name>
    <dbReference type="NCBI Taxonomy" id="1262585"/>
    <lineage>
        <taxon>Bacteria</taxon>
        <taxon>Pseudomonadati</taxon>
        <taxon>Pseudomonadota</taxon>
        <taxon>Gammaproteobacteria</taxon>
        <taxon>Moraxellales</taxon>
        <taxon>Moraxellaceae</taxon>
        <taxon>Acinetobacter</taxon>
    </lineage>
</organism>
<dbReference type="RefSeq" id="WP_070069639.1">
    <property type="nucleotide sequence ID" value="NZ_MKKK01000017.1"/>
</dbReference>
<sequence length="116" mass="12940">MPELDPAIGVEIGKRFKEELDKKGLKAKTLSREIGASENTLGVYVRGKIPDQWSYLHNLHQQGIDIRYVLLGIDPDYAGLTSEESILLKAYRQLSPEGQEALLGLGKAYAKDIEKK</sequence>
<protein>
    <submittedName>
        <fullName evidence="1">Uncharacterized protein</fullName>
    </submittedName>
</protein>
<accession>A0A1E7RBW9</accession>
<dbReference type="CDD" id="cd00093">
    <property type="entry name" value="HTH_XRE"/>
    <property type="match status" value="1"/>
</dbReference>
<comment type="caution">
    <text evidence="1">The sequence shown here is derived from an EMBL/GenBank/DDBJ whole genome shotgun (WGS) entry which is preliminary data.</text>
</comment>